<dbReference type="EMBL" id="CR940352">
    <property type="protein sequence ID" value="CAI75288.1"/>
    <property type="molecule type" value="Genomic_DNA"/>
</dbReference>
<dbReference type="GO" id="GO:0005737">
    <property type="term" value="C:cytoplasm"/>
    <property type="evidence" value="ECO:0007669"/>
    <property type="project" value="TreeGrafter"/>
</dbReference>
<dbReference type="PANTHER" id="PTHR24057">
    <property type="entry name" value="GLYCOGEN SYNTHASE KINASE-3 ALPHA"/>
    <property type="match status" value="1"/>
</dbReference>
<dbReference type="GO" id="GO:0005634">
    <property type="term" value="C:nucleus"/>
    <property type="evidence" value="ECO:0007669"/>
    <property type="project" value="TreeGrafter"/>
</dbReference>
<dbReference type="EMBL" id="UIVT01000003">
    <property type="protein sequence ID" value="SVP93220.1"/>
    <property type="molecule type" value="Genomic_DNA"/>
</dbReference>
<dbReference type="EC" id="2.7.1.37" evidence="10"/>
<dbReference type="Gene3D" id="1.10.510.10">
    <property type="entry name" value="Transferase(Phosphotransferase) domain 1"/>
    <property type="match status" value="1"/>
</dbReference>
<dbReference type="InterPro" id="IPR039192">
    <property type="entry name" value="STKc_GSK3"/>
</dbReference>
<dbReference type="OMA" id="AYIHTVH"/>
<dbReference type="GeneID" id="3865091"/>
<dbReference type="InterPro" id="IPR000719">
    <property type="entry name" value="Prot_kinase_dom"/>
</dbReference>
<dbReference type="InterPro" id="IPR011009">
    <property type="entry name" value="Kinase-like_dom_sf"/>
</dbReference>
<keyword evidence="13" id="KW-1185">Reference proteome</keyword>
<dbReference type="PANTHER" id="PTHR24057:SF0">
    <property type="entry name" value="PROTEIN KINASE SHAGGY-RELATED"/>
    <property type="match status" value="1"/>
</dbReference>
<evidence type="ECO:0000256" key="4">
    <source>
        <dbReference type="ARBA" id="ARBA00022741"/>
    </source>
</evidence>
<comment type="similarity">
    <text evidence="1">Belongs to the protein kinase superfamily. CMGC Ser/Thr protein kinase family. GSK-3 subfamily.</text>
</comment>
<dbReference type="FunCoup" id="Q4UD13">
    <property type="interactions" value="108"/>
</dbReference>
<dbReference type="InterPro" id="IPR050591">
    <property type="entry name" value="GSK-3"/>
</dbReference>
<proteinExistence type="inferred from homology"/>
<keyword evidence="2 8" id="KW-0723">Serine/threonine-protein kinase</keyword>
<dbReference type="PROSITE" id="PS00107">
    <property type="entry name" value="PROTEIN_KINASE_ATP"/>
    <property type="match status" value="1"/>
</dbReference>
<evidence type="ECO:0000256" key="6">
    <source>
        <dbReference type="ARBA" id="ARBA00022840"/>
    </source>
</evidence>
<evidence type="ECO:0000313" key="10">
    <source>
        <dbReference type="EMBL" id="CAI75288.1"/>
    </source>
</evidence>
<evidence type="ECO:0000256" key="8">
    <source>
        <dbReference type="RuleBase" id="RU000304"/>
    </source>
</evidence>
<dbReference type="InterPro" id="IPR017441">
    <property type="entry name" value="Protein_kinase_ATP_BS"/>
</dbReference>
<evidence type="ECO:0000256" key="7">
    <source>
        <dbReference type="PROSITE-ProRule" id="PRU10141"/>
    </source>
</evidence>
<organism evidence="10 13">
    <name type="scientific">Theileria annulata</name>
    <dbReference type="NCBI Taxonomy" id="5874"/>
    <lineage>
        <taxon>Eukaryota</taxon>
        <taxon>Sar</taxon>
        <taxon>Alveolata</taxon>
        <taxon>Apicomplexa</taxon>
        <taxon>Aconoidasida</taxon>
        <taxon>Piroplasmida</taxon>
        <taxon>Theileriidae</taxon>
        <taxon>Theileria</taxon>
    </lineage>
</organism>
<evidence type="ECO:0000256" key="3">
    <source>
        <dbReference type="ARBA" id="ARBA00022679"/>
    </source>
</evidence>
<keyword evidence="6 7" id="KW-0067">ATP-binding</keyword>
<dbReference type="GO" id="GO:0005524">
    <property type="term" value="F:ATP binding"/>
    <property type="evidence" value="ECO:0007669"/>
    <property type="project" value="UniProtKB-UniRule"/>
</dbReference>
<keyword evidence="4 7" id="KW-0547">Nucleotide-binding</keyword>
<dbReference type="Gene3D" id="3.30.200.20">
    <property type="entry name" value="Phosphorylase Kinase, domain 1"/>
    <property type="match status" value="1"/>
</dbReference>
<keyword evidence="5 10" id="KW-0418">Kinase</keyword>
<dbReference type="InterPro" id="IPR008271">
    <property type="entry name" value="Ser/Thr_kinase_AS"/>
</dbReference>
<feature type="domain" description="Protein kinase" evidence="9">
    <location>
        <begin position="15"/>
        <end position="319"/>
    </location>
</feature>
<dbReference type="GO" id="GO:0007165">
    <property type="term" value="P:signal transduction"/>
    <property type="evidence" value="ECO:0007669"/>
    <property type="project" value="TreeGrafter"/>
</dbReference>
<dbReference type="FunFam" id="1.10.510.10:FF:000624">
    <property type="entry name" value="Mitogen-activated protein kinase"/>
    <property type="match status" value="1"/>
</dbReference>
<dbReference type="OrthoDB" id="272141at2759"/>
<dbReference type="GO" id="GO:0030154">
    <property type="term" value="P:cell differentiation"/>
    <property type="evidence" value="ECO:0007669"/>
    <property type="project" value="TreeGrafter"/>
</dbReference>
<dbReference type="GO" id="GO:0004674">
    <property type="term" value="F:protein serine/threonine kinase activity"/>
    <property type="evidence" value="ECO:0007669"/>
    <property type="project" value="UniProtKB-KW"/>
</dbReference>
<dbReference type="SMART" id="SM00220">
    <property type="entry name" value="S_TKc"/>
    <property type="match status" value="1"/>
</dbReference>
<dbReference type="STRING" id="5874.Q4UD13"/>
<keyword evidence="3 10" id="KW-0808">Transferase</keyword>
<evidence type="ECO:0000256" key="2">
    <source>
        <dbReference type="ARBA" id="ARBA00022527"/>
    </source>
</evidence>
<dbReference type="AlphaFoldDB" id="Q4UD13"/>
<dbReference type="KEGG" id="tan:TA02550"/>
<gene>
    <name evidence="10" type="ORF">TA02550</name>
    <name evidence="12" type="ORF">TAT_000220800</name>
    <name evidence="11" type="ORF">TAV_000220800</name>
</gene>
<sequence>MIAELNNNTDHESWYRLNKVIGNGSFGIVHEAYLIKTNEQVAIKKVLQDPRYKNRELTIMKDLRHPNIIKLRDYYFTVQYNNSTSSTTPSNNQTKTTAKTNGEEKYLNLVMEYMPDTVHKVMRTYFKSLGFVPLNLIRTYAFQICRAFGYLHSMNICHRDLKPHNLLVDPFTNVLKLCDFGSAKKLVKGDWSVSYICSRFYRAPELMLGSNEYTTAIDSWSIGCVLSELLLGRPIFCGDTSIDQLVKIIQILGTPSIPEMKAMNPDYNNINFPNLKRVELSTVFPKNTDPDLINLISNLLKYDPTERLKPLDALTHVFFKPLIVKSSNHVTNCTSSREHPNSMNSGILDELIVDIINPNLVPNNLVDFTPEECNYMSTRTKEYFNLI</sequence>
<dbReference type="Proteomes" id="UP000001950">
    <property type="component" value="Chromosome 3"/>
</dbReference>
<dbReference type="InParanoid" id="Q4UD13"/>
<dbReference type="EMBL" id="UIVS01000003">
    <property type="protein sequence ID" value="SVP92415.1"/>
    <property type="molecule type" value="Genomic_DNA"/>
</dbReference>
<dbReference type="Pfam" id="PF00069">
    <property type="entry name" value="Pkinase"/>
    <property type="match status" value="1"/>
</dbReference>
<dbReference type="CDD" id="cd14137">
    <property type="entry name" value="STKc_GSK3"/>
    <property type="match status" value="1"/>
</dbReference>
<reference evidence="10 13" key="1">
    <citation type="journal article" date="2005" name="Science">
        <title>Genome of the host-cell transforming parasite Theileria annulata compared with T. parva.</title>
        <authorList>
            <person name="Pain A."/>
            <person name="Renauld H."/>
            <person name="Berriman M."/>
            <person name="Murphy L."/>
            <person name="Yeats C.A."/>
            <person name="Weir W."/>
            <person name="Kerhornou A."/>
            <person name="Aslett M."/>
            <person name="Bishop R."/>
            <person name="Bouchier C."/>
            <person name="Cochet M."/>
            <person name="Coulson R.M.R."/>
            <person name="Cronin A."/>
            <person name="de Villiers E.P."/>
            <person name="Fraser A."/>
            <person name="Fosker N."/>
            <person name="Gardner M."/>
            <person name="Goble A."/>
            <person name="Griffiths-Jones S."/>
            <person name="Harris D.E."/>
            <person name="Katzer F."/>
            <person name="Larke N."/>
            <person name="Lord A."/>
            <person name="Maser P."/>
            <person name="McKellar S."/>
            <person name="Mooney P."/>
            <person name="Morton F."/>
            <person name="Nene V."/>
            <person name="O'Neil S."/>
            <person name="Price C."/>
            <person name="Quail M.A."/>
            <person name="Rabbinowitsch E."/>
            <person name="Rawlings N.D."/>
            <person name="Rutter S."/>
            <person name="Saunders D."/>
            <person name="Seeger K."/>
            <person name="Shah T."/>
            <person name="Squares R."/>
            <person name="Squares S."/>
            <person name="Tivey A."/>
            <person name="Walker A.R."/>
            <person name="Woodward J."/>
            <person name="Dobbelaere D.A.E."/>
            <person name="Langsley G."/>
            <person name="Rajandream M.A."/>
            <person name="McKeever D."/>
            <person name="Shiels B."/>
            <person name="Tait A."/>
            <person name="Barrell B.G."/>
            <person name="Hall N."/>
        </authorList>
    </citation>
    <scope>NUCLEOTIDE SEQUENCE [LARGE SCALE GENOMIC DNA]</scope>
    <source>
        <strain evidence="13">Ankara</strain>
        <strain evidence="10">Ankara isolate clone C9</strain>
    </source>
</reference>
<evidence type="ECO:0000313" key="13">
    <source>
        <dbReference type="Proteomes" id="UP000001950"/>
    </source>
</evidence>
<dbReference type="eggNOG" id="KOG0658">
    <property type="taxonomic scope" value="Eukaryota"/>
</dbReference>
<dbReference type="VEuPathDB" id="PiroplasmaDB:TA02550"/>
<name>Q4UD13_THEAN</name>
<feature type="binding site" evidence="7">
    <location>
        <position position="45"/>
    </location>
    <ligand>
        <name>ATP</name>
        <dbReference type="ChEBI" id="CHEBI:30616"/>
    </ligand>
</feature>
<evidence type="ECO:0000313" key="12">
    <source>
        <dbReference type="EMBL" id="SVP93220.1"/>
    </source>
</evidence>
<dbReference type="PROSITE" id="PS50011">
    <property type="entry name" value="PROTEIN_KINASE_DOM"/>
    <property type="match status" value="1"/>
</dbReference>
<dbReference type="RefSeq" id="XP_954764.1">
    <property type="nucleotide sequence ID" value="XM_949671.1"/>
</dbReference>
<evidence type="ECO:0000259" key="9">
    <source>
        <dbReference type="PROSITE" id="PS50011"/>
    </source>
</evidence>
<protein>
    <submittedName>
        <fullName evidence="10">Glycogen synthase kinase, putative</fullName>
        <ecNumber evidence="10">2.7.1.37</ecNumber>
    </submittedName>
</protein>
<reference evidence="11" key="2">
    <citation type="submission" date="2018-07" db="EMBL/GenBank/DDBJ databases">
        <authorList>
            <person name="Quirk P.G."/>
            <person name="Krulwich T.A."/>
        </authorList>
    </citation>
    <scope>NUCLEOTIDE SEQUENCE</scope>
    <source>
        <strain evidence="11">Anand</strain>
    </source>
</reference>
<evidence type="ECO:0000313" key="11">
    <source>
        <dbReference type="EMBL" id="SVP92415.1"/>
    </source>
</evidence>
<dbReference type="PROSITE" id="PS00108">
    <property type="entry name" value="PROTEIN_KINASE_ST"/>
    <property type="match status" value="1"/>
</dbReference>
<accession>Q4UD13</accession>
<evidence type="ECO:0000256" key="5">
    <source>
        <dbReference type="ARBA" id="ARBA00022777"/>
    </source>
</evidence>
<evidence type="ECO:0000256" key="1">
    <source>
        <dbReference type="ARBA" id="ARBA00005527"/>
    </source>
</evidence>
<dbReference type="SUPFAM" id="SSF56112">
    <property type="entry name" value="Protein kinase-like (PK-like)"/>
    <property type="match status" value="1"/>
</dbReference>